<gene>
    <name evidence="2" type="ORF">GXW76_11305</name>
</gene>
<dbReference type="InterPro" id="IPR036237">
    <property type="entry name" value="Xyl_isomerase-like_sf"/>
</dbReference>
<sequence length="272" mass="28397">MSALTLKDIALGWLTVADAGHVGLIEGAAECGFGSISLKLLPAAGDPVPPVIGDPVMIRDIRRALSGSGLPLLEMGGIWLRPDTRIADTLAGLDLGADLGAKYVVVVGGDPDRNRLQDNLSSLTEAADARGLGVAIEFVVYTEIKTVEDALAIALATGRPNCGVLVDALHLDRSGGTPKNLEGIPADRVFVGQLCDAPASKPPTMDALRYEGRSQRFSPGGGDLPLRDLLAKLPAGVPLEIEVPRADLAHLPPRQRLRVIAEETSAFLASGL</sequence>
<dbReference type="InterPro" id="IPR050312">
    <property type="entry name" value="IolE/XylAMocC-like"/>
</dbReference>
<feature type="domain" description="Xylose isomerase-like TIM barrel" evidence="1">
    <location>
        <begin position="28"/>
        <end position="252"/>
    </location>
</feature>
<evidence type="ECO:0000313" key="3">
    <source>
        <dbReference type="Proteomes" id="UP001138751"/>
    </source>
</evidence>
<proteinExistence type="predicted"/>
<protein>
    <submittedName>
        <fullName evidence="2">TIM barrel protein</fullName>
    </submittedName>
</protein>
<name>A0A9X9WX78_9PROT</name>
<dbReference type="AlphaFoldDB" id="A0A9X9WX78"/>
<dbReference type="Proteomes" id="UP001138751">
    <property type="component" value="Unassembled WGS sequence"/>
</dbReference>
<dbReference type="EMBL" id="JAAEDM010000025">
    <property type="protein sequence ID" value="MBR0671757.1"/>
    <property type="molecule type" value="Genomic_DNA"/>
</dbReference>
<keyword evidence="3" id="KW-1185">Reference proteome</keyword>
<reference evidence="2" key="2">
    <citation type="journal article" date="2021" name="Syst. Appl. Microbiol.">
        <title>Roseomonas hellenica sp. nov., isolated from roots of wild-growing Alkanna tinctoria.</title>
        <authorList>
            <person name="Rat A."/>
            <person name="Naranjo H.D."/>
            <person name="Lebbe L."/>
            <person name="Cnockaert M."/>
            <person name="Krigas N."/>
            <person name="Grigoriadou K."/>
            <person name="Maloupa E."/>
            <person name="Willems A."/>
        </authorList>
    </citation>
    <scope>NUCLEOTIDE SEQUENCE</scope>
    <source>
        <strain evidence="2">LMG 31231</strain>
    </source>
</reference>
<dbReference type="PANTHER" id="PTHR12110:SF48">
    <property type="entry name" value="BLL3656 PROTEIN"/>
    <property type="match status" value="1"/>
</dbReference>
<dbReference type="RefSeq" id="WP_211862132.1">
    <property type="nucleotide sequence ID" value="NZ_JAAEDM010000025.1"/>
</dbReference>
<dbReference type="PANTHER" id="PTHR12110">
    <property type="entry name" value="HYDROXYPYRUVATE ISOMERASE"/>
    <property type="match status" value="1"/>
</dbReference>
<dbReference type="SUPFAM" id="SSF51658">
    <property type="entry name" value="Xylose isomerase-like"/>
    <property type="match status" value="1"/>
</dbReference>
<dbReference type="Pfam" id="PF01261">
    <property type="entry name" value="AP_endonuc_2"/>
    <property type="match status" value="1"/>
</dbReference>
<accession>A0A9X9WX78</accession>
<comment type="caution">
    <text evidence="2">The sequence shown here is derived from an EMBL/GenBank/DDBJ whole genome shotgun (WGS) entry which is preliminary data.</text>
</comment>
<evidence type="ECO:0000259" key="1">
    <source>
        <dbReference type="Pfam" id="PF01261"/>
    </source>
</evidence>
<reference evidence="2" key="1">
    <citation type="submission" date="2020-01" db="EMBL/GenBank/DDBJ databases">
        <authorList>
            <person name="Rat A."/>
        </authorList>
    </citation>
    <scope>NUCLEOTIDE SEQUENCE</scope>
    <source>
        <strain evidence="2">LMG 31231</strain>
    </source>
</reference>
<dbReference type="Gene3D" id="3.20.20.150">
    <property type="entry name" value="Divalent-metal-dependent TIM barrel enzymes"/>
    <property type="match status" value="1"/>
</dbReference>
<evidence type="ECO:0000313" key="2">
    <source>
        <dbReference type="EMBL" id="MBR0671757.1"/>
    </source>
</evidence>
<organism evidence="2 3">
    <name type="scientific">Neoroseomonas soli</name>
    <dbReference type="NCBI Taxonomy" id="1081025"/>
    <lineage>
        <taxon>Bacteria</taxon>
        <taxon>Pseudomonadati</taxon>
        <taxon>Pseudomonadota</taxon>
        <taxon>Alphaproteobacteria</taxon>
        <taxon>Acetobacterales</taxon>
        <taxon>Acetobacteraceae</taxon>
        <taxon>Neoroseomonas</taxon>
    </lineage>
</organism>
<dbReference type="InterPro" id="IPR013022">
    <property type="entry name" value="Xyl_isomerase-like_TIM-brl"/>
</dbReference>